<reference evidence="5" key="1">
    <citation type="journal article" date="2018" name="Nat. Biotechnol.">
        <title>A standardized bacterial taxonomy based on genome phylogeny substantially revises the tree of life.</title>
        <authorList>
            <person name="Parks D.H."/>
            <person name="Chuvochina M."/>
            <person name="Waite D.W."/>
            <person name="Rinke C."/>
            <person name="Skarshewski A."/>
            <person name="Chaumeil P.A."/>
            <person name="Hugenholtz P."/>
        </authorList>
    </citation>
    <scope>NUCLEOTIDE SEQUENCE [LARGE SCALE GENOMIC DNA]</scope>
    <source>
        <strain evidence="5">UBA11284</strain>
    </source>
</reference>
<dbReference type="GO" id="GO:0005524">
    <property type="term" value="F:ATP binding"/>
    <property type="evidence" value="ECO:0007669"/>
    <property type="project" value="UniProtKB-KW"/>
</dbReference>
<dbReference type="GO" id="GO:0016887">
    <property type="term" value="F:ATP hydrolysis activity"/>
    <property type="evidence" value="ECO:0007669"/>
    <property type="project" value="InterPro"/>
</dbReference>
<feature type="domain" description="AAA+ ATPase" evidence="4">
    <location>
        <begin position="261"/>
        <end position="385"/>
    </location>
</feature>
<name>A0A3D0KE65_9GAMM</name>
<evidence type="ECO:0000313" key="5">
    <source>
        <dbReference type="EMBL" id="HCA01806.1"/>
    </source>
</evidence>
<keyword evidence="2" id="KW-0547">Nucleotide-binding</keyword>
<evidence type="ECO:0000259" key="4">
    <source>
        <dbReference type="SMART" id="SM00382"/>
    </source>
</evidence>
<protein>
    <recommendedName>
        <fullName evidence="4">AAA+ ATPase domain-containing protein</fullName>
    </recommendedName>
</protein>
<evidence type="ECO:0000256" key="2">
    <source>
        <dbReference type="ARBA" id="ARBA00022741"/>
    </source>
</evidence>
<comment type="caution">
    <text evidence="5">The sequence shown here is derived from an EMBL/GenBank/DDBJ whole genome shotgun (WGS) entry which is preliminary data.</text>
</comment>
<dbReference type="AlphaFoldDB" id="A0A3D0KE65"/>
<comment type="similarity">
    <text evidence="1">Belongs to the AAA ATPase family.</text>
</comment>
<sequence>MQWDTILNLHTNSGDDETHDPEERLMAQLIAVRVVLFQGKNCSLDDDDWESLFGWLGLKVPAAAKGSHRYQDYSASLKRWWKRTSATINPSTHLNNPLVILCEQIASLLQLSELETHLLTLSWLRLRYPQMNPTLTCIEDTHAKKLLAQLTGHGSDDVHLCLQEQSRLKMFGLLNTTHNHRLLDLDDTLSPGPMLRSLAPLVNHDVATLASSTLRSLITERLMSLCPIQPAGAYSFASFGAVPLRQLALDYLRNAIDTQQTGANILIYGAPGVGKTEFVKSLATLLKVSLYGVPVAEKDNDVLTPSKRLGRYQVVQALIGKRPGLVMFDEIEDVINDEEALPKGWMNQLLENNPTPGLWVSNSVHWLDPAYLRRFDLIIEVKANRNEEMNAHYQQLIKTLPVTPIGRQRLAEQPWMTPAAAKQLCRLGTLFNPRTPQRNEQHIETLMAQRLQALGKATAPITTSANTSTGPAMPAYRMEWLNTRPGLENIVNRLTRRQRGRLCLHGLPGSGKTALAKHLAKRLGRELITAHASSLLDKYVGGTEEKLAELFAKARQTSAVLLLDEVDTLLMQRDNSMKSWEISHTNELLVQIENFDGILLATTNRVDSLDRAVMRRFDLKVEFLPLAPEPLRELLKAVLPKRDHMRLASISANCLAQRRLTPGNVRTALDQLDLRGLPIRLNTLLDALTMEEREQHGERQPMGFV</sequence>
<organism evidence="5">
    <name type="scientific">Halomonas campaniensis</name>
    <dbReference type="NCBI Taxonomy" id="213554"/>
    <lineage>
        <taxon>Bacteria</taxon>
        <taxon>Pseudomonadati</taxon>
        <taxon>Pseudomonadota</taxon>
        <taxon>Gammaproteobacteria</taxon>
        <taxon>Oceanospirillales</taxon>
        <taxon>Halomonadaceae</taxon>
        <taxon>Halomonas</taxon>
    </lineage>
</organism>
<evidence type="ECO:0000256" key="3">
    <source>
        <dbReference type="ARBA" id="ARBA00022840"/>
    </source>
</evidence>
<accession>A0A3D0KE65</accession>
<dbReference type="InterPro" id="IPR003593">
    <property type="entry name" value="AAA+_ATPase"/>
</dbReference>
<dbReference type="EMBL" id="DOTR01000032">
    <property type="protein sequence ID" value="HCA01806.1"/>
    <property type="molecule type" value="Genomic_DNA"/>
</dbReference>
<dbReference type="SMART" id="SM00382">
    <property type="entry name" value="AAA"/>
    <property type="match status" value="2"/>
</dbReference>
<keyword evidence="3" id="KW-0067">ATP-binding</keyword>
<proteinExistence type="inferred from homology"/>
<dbReference type="Gene3D" id="3.40.50.300">
    <property type="entry name" value="P-loop containing nucleotide triphosphate hydrolases"/>
    <property type="match status" value="2"/>
</dbReference>
<dbReference type="InterPro" id="IPR027417">
    <property type="entry name" value="P-loop_NTPase"/>
</dbReference>
<dbReference type="SUPFAM" id="SSF52540">
    <property type="entry name" value="P-loop containing nucleoside triphosphate hydrolases"/>
    <property type="match status" value="2"/>
</dbReference>
<feature type="domain" description="AAA+ ATPase" evidence="4">
    <location>
        <begin position="498"/>
        <end position="627"/>
    </location>
</feature>
<dbReference type="InterPro" id="IPR003959">
    <property type="entry name" value="ATPase_AAA_core"/>
</dbReference>
<dbReference type="CDD" id="cd19481">
    <property type="entry name" value="RecA-like_protease"/>
    <property type="match status" value="1"/>
</dbReference>
<dbReference type="PANTHER" id="PTHR23073">
    <property type="entry name" value="26S PROTEASOME REGULATORY SUBUNIT"/>
    <property type="match status" value="1"/>
</dbReference>
<dbReference type="Pfam" id="PF00004">
    <property type="entry name" value="AAA"/>
    <property type="match status" value="2"/>
</dbReference>
<gene>
    <name evidence="5" type="ORF">DEO68_06400</name>
</gene>
<dbReference type="InterPro" id="IPR050221">
    <property type="entry name" value="26S_Proteasome_ATPase"/>
</dbReference>
<evidence type="ECO:0000256" key="1">
    <source>
        <dbReference type="ARBA" id="ARBA00006914"/>
    </source>
</evidence>